<dbReference type="Proteomes" id="UP001161247">
    <property type="component" value="Chromosome 5"/>
</dbReference>
<dbReference type="PANTHER" id="PTHR31111">
    <property type="entry name" value="BNAA05G37150D PROTEIN-RELATED"/>
    <property type="match status" value="1"/>
</dbReference>
<dbReference type="AlphaFoldDB" id="A0AAV1DG00"/>
<dbReference type="InterPro" id="IPR013187">
    <property type="entry name" value="F-box-assoc_dom_typ3"/>
</dbReference>
<accession>A0AAV1DG00</accession>
<proteinExistence type="predicted"/>
<dbReference type="SUPFAM" id="SSF81383">
    <property type="entry name" value="F-box domain"/>
    <property type="match status" value="1"/>
</dbReference>
<dbReference type="EMBL" id="OX459122">
    <property type="protein sequence ID" value="CAI9105752.1"/>
    <property type="molecule type" value="Genomic_DNA"/>
</dbReference>
<gene>
    <name evidence="2" type="ORF">OLC1_LOCUS14380</name>
</gene>
<evidence type="ECO:0000313" key="2">
    <source>
        <dbReference type="EMBL" id="CAI9105752.1"/>
    </source>
</evidence>
<dbReference type="NCBIfam" id="TIGR01640">
    <property type="entry name" value="F_box_assoc_1"/>
    <property type="match status" value="1"/>
</dbReference>
<dbReference type="InterPro" id="IPR001810">
    <property type="entry name" value="F-box_dom"/>
</dbReference>
<protein>
    <submittedName>
        <fullName evidence="2">OLC1v1004753C1</fullName>
    </submittedName>
</protein>
<organism evidence="2 3">
    <name type="scientific">Oldenlandia corymbosa var. corymbosa</name>
    <dbReference type="NCBI Taxonomy" id="529605"/>
    <lineage>
        <taxon>Eukaryota</taxon>
        <taxon>Viridiplantae</taxon>
        <taxon>Streptophyta</taxon>
        <taxon>Embryophyta</taxon>
        <taxon>Tracheophyta</taxon>
        <taxon>Spermatophyta</taxon>
        <taxon>Magnoliopsida</taxon>
        <taxon>eudicotyledons</taxon>
        <taxon>Gunneridae</taxon>
        <taxon>Pentapetalae</taxon>
        <taxon>asterids</taxon>
        <taxon>lamiids</taxon>
        <taxon>Gentianales</taxon>
        <taxon>Rubiaceae</taxon>
        <taxon>Rubioideae</taxon>
        <taxon>Spermacoceae</taxon>
        <taxon>Hedyotis-Oldenlandia complex</taxon>
        <taxon>Oldenlandia</taxon>
    </lineage>
</organism>
<dbReference type="InterPro" id="IPR017451">
    <property type="entry name" value="F-box-assoc_interact_dom"/>
</dbReference>
<dbReference type="InterPro" id="IPR036047">
    <property type="entry name" value="F-box-like_dom_sf"/>
</dbReference>
<dbReference type="Gene3D" id="1.20.1280.50">
    <property type="match status" value="1"/>
</dbReference>
<keyword evidence="3" id="KW-1185">Reference proteome</keyword>
<evidence type="ECO:0000313" key="3">
    <source>
        <dbReference type="Proteomes" id="UP001161247"/>
    </source>
</evidence>
<dbReference type="SMART" id="SM00256">
    <property type="entry name" value="FBOX"/>
    <property type="match status" value="1"/>
</dbReference>
<feature type="domain" description="F-box" evidence="1">
    <location>
        <begin position="8"/>
        <end position="48"/>
    </location>
</feature>
<reference evidence="2" key="1">
    <citation type="submission" date="2023-03" db="EMBL/GenBank/DDBJ databases">
        <authorList>
            <person name="Julca I."/>
        </authorList>
    </citation>
    <scope>NUCLEOTIDE SEQUENCE</scope>
</reference>
<evidence type="ECO:0000259" key="1">
    <source>
        <dbReference type="SMART" id="SM00256"/>
    </source>
</evidence>
<dbReference type="Pfam" id="PF08268">
    <property type="entry name" value="FBA_3"/>
    <property type="match status" value="1"/>
</dbReference>
<dbReference type="PANTHER" id="PTHR31111:SF138">
    <property type="entry name" value="F-BOX ASSOCIATED DOMAIN-CONTAINING PROTEIN"/>
    <property type="match status" value="1"/>
</dbReference>
<sequence length="403" mass="46977">MEGDSSLIPMEVFWEILMWLPVKSLMRFKCVCKLWLSVILNPSFARAYRGGFKGLLLTNIRYLSQYSDVDVDFFYLNLLEGEGMLTNMFHQYTLHRGGKKRFTGVVNGLVCYYCGKYSWIYNIATRESMQLPDSTHDSIAWFYHLGFDPSKQTYKLIKTCYDRRELEKFQKDGRDVFPSRIKSEIFTIGVDSSWRSIDHAPWVVYNTGLCIDGVLYWTDPEICSRGQLLCFDLAREEFRFVFHPQESLVHRLRLLWFGPNVALSASKILPDSNQATVLYLHNDGTASQDGGMQDSWKEHIVYLPQVLKPGEPEQYALYTPMGILPGGEVIFMNRIKINWEFPAVLYLYDPTKREVKKRYMWSCPSSIAQQHKVDISDYVYLWHYEENIMPLNCLGSQSRSTSE</sequence>
<dbReference type="CDD" id="cd22157">
    <property type="entry name" value="F-box_AtFBW1-like"/>
    <property type="match status" value="1"/>
</dbReference>
<dbReference type="Pfam" id="PF00646">
    <property type="entry name" value="F-box"/>
    <property type="match status" value="1"/>
</dbReference>
<name>A0AAV1DG00_OLDCO</name>